<protein>
    <recommendedName>
        <fullName evidence="4">Transmembrane protein</fullName>
    </recommendedName>
</protein>
<reference evidence="2 3" key="1">
    <citation type="submission" date="2014-12" db="EMBL/GenBank/DDBJ databases">
        <title>Denitrispirillum autotrophicum gen. nov., sp. nov., Denitrifying, Facultatively Autotrophic Bacteria Isolated from Rice Paddy Soil.</title>
        <authorList>
            <person name="Ishii S."/>
            <person name="Ashida N."/>
            <person name="Ohno H."/>
            <person name="Otsuka S."/>
            <person name="Yokota A."/>
            <person name="Senoo K."/>
        </authorList>
    </citation>
    <scope>NUCLEOTIDE SEQUENCE [LARGE SCALE GENOMIC DNA]</scope>
    <source>
        <strain evidence="2 3">TSA66</strain>
    </source>
</reference>
<dbReference type="AlphaFoldDB" id="A0A0C2C0C6"/>
<dbReference type="Pfam" id="PF13689">
    <property type="entry name" value="DUF4154"/>
    <property type="match status" value="1"/>
</dbReference>
<dbReference type="EMBL" id="JWJG01000028">
    <property type="protein sequence ID" value="KIF83756.1"/>
    <property type="molecule type" value="Genomic_DNA"/>
</dbReference>
<evidence type="ECO:0000256" key="1">
    <source>
        <dbReference type="SAM" id="SignalP"/>
    </source>
</evidence>
<dbReference type="STRING" id="709839.TSA66_14825"/>
<feature type="chain" id="PRO_5002158880" description="Transmembrane protein" evidence="1">
    <location>
        <begin position="19"/>
        <end position="169"/>
    </location>
</feature>
<name>A0A0C2C0C6_9BURK</name>
<comment type="caution">
    <text evidence="2">The sequence shown here is derived from an EMBL/GenBank/DDBJ whole genome shotgun (WGS) entry which is preliminary data.</text>
</comment>
<keyword evidence="3" id="KW-1185">Reference proteome</keyword>
<evidence type="ECO:0000313" key="3">
    <source>
        <dbReference type="Proteomes" id="UP000031572"/>
    </source>
</evidence>
<dbReference type="InterPro" id="IPR025293">
    <property type="entry name" value="YfiR/HmsC-like"/>
</dbReference>
<proteinExistence type="predicted"/>
<gene>
    <name evidence="2" type="ORF">TSA66_14825</name>
</gene>
<keyword evidence="1" id="KW-0732">Signal</keyword>
<dbReference type="Proteomes" id="UP000031572">
    <property type="component" value="Unassembled WGS sequence"/>
</dbReference>
<sequence length="169" mass="18358">MIRCFMAALLLPIGSAAAQTVQEYDLKAAFVYNFALFTDWPADTSYEGGTLNICVNPGSALRAPLIGMSDRSIRGRKIAVRSLAAGGNLRTCHVVFLDVADKERWATIKKGLGSGVLTIADDEEIDRDKVVIALSMDGNRVVFDIDTRAARQAGLVLSSKLLRLARMVR</sequence>
<accession>A0A0C2C0C6</accession>
<organism evidence="2 3">
    <name type="scientific">Noviherbaspirillum autotrophicum</name>
    <dbReference type="NCBI Taxonomy" id="709839"/>
    <lineage>
        <taxon>Bacteria</taxon>
        <taxon>Pseudomonadati</taxon>
        <taxon>Pseudomonadota</taxon>
        <taxon>Betaproteobacteria</taxon>
        <taxon>Burkholderiales</taxon>
        <taxon>Oxalobacteraceae</taxon>
        <taxon>Noviherbaspirillum</taxon>
    </lineage>
</organism>
<feature type="signal peptide" evidence="1">
    <location>
        <begin position="1"/>
        <end position="18"/>
    </location>
</feature>
<evidence type="ECO:0008006" key="4">
    <source>
        <dbReference type="Google" id="ProtNLM"/>
    </source>
</evidence>
<evidence type="ECO:0000313" key="2">
    <source>
        <dbReference type="EMBL" id="KIF83756.1"/>
    </source>
</evidence>